<comment type="similarity">
    <text evidence="1">Belongs to the Cu-Zn superoxide dismutase family.</text>
</comment>
<sequence length="99" mass="9928">GSCEDGGKAAGGHFNPDGVQHGLLIKDGFENAHAGDLGNITVSPEGTGTMNVTIPGLTLSEGKYALGNLSVIVHEKPDDFGQPTGNAGGRIGCGIIKVT</sequence>
<dbReference type="SUPFAM" id="SSF49329">
    <property type="entry name" value="Cu,Zn superoxide dismutase-like"/>
    <property type="match status" value="1"/>
</dbReference>
<dbReference type="Gene3D" id="2.60.40.200">
    <property type="entry name" value="Superoxide dismutase, copper/zinc binding domain"/>
    <property type="match status" value="1"/>
</dbReference>
<feature type="non-terminal residue" evidence="4">
    <location>
        <position position="1"/>
    </location>
</feature>
<comment type="function">
    <text evidence="2">Destroys radicals which are normally produced within the cells and which are toxic to biological systems. May play a role in favoring mycobacterial survival in phagocytes.</text>
</comment>
<dbReference type="InterPro" id="IPR024134">
    <property type="entry name" value="SOD_Cu/Zn_/chaperone"/>
</dbReference>
<dbReference type="EMBL" id="JAAHFQ010001266">
    <property type="protein sequence ID" value="NER32468.1"/>
    <property type="molecule type" value="Genomic_DNA"/>
</dbReference>
<dbReference type="GO" id="GO:0006801">
    <property type="term" value="P:superoxide metabolic process"/>
    <property type="evidence" value="ECO:0007669"/>
    <property type="project" value="InterPro"/>
</dbReference>
<protein>
    <submittedName>
        <fullName evidence="4">Superoxide dismutase family protein</fullName>
    </submittedName>
</protein>
<dbReference type="InterPro" id="IPR018152">
    <property type="entry name" value="SOD_Cu/Zn_BS"/>
</dbReference>
<reference evidence="4" key="1">
    <citation type="submission" date="2019-11" db="EMBL/GenBank/DDBJ databases">
        <title>Genomic insights into an expanded diversity of filamentous marine cyanobacteria reveals the extraordinary biosynthetic potential of Moorea and Okeania.</title>
        <authorList>
            <person name="Ferreira Leao T."/>
            <person name="Wang M."/>
            <person name="Moss N."/>
            <person name="Da Silva R."/>
            <person name="Sanders J."/>
            <person name="Nurk S."/>
            <person name="Gurevich A."/>
            <person name="Humphrey G."/>
            <person name="Reher R."/>
            <person name="Zhu Q."/>
            <person name="Belda-Ferre P."/>
            <person name="Glukhov E."/>
            <person name="Rex R."/>
            <person name="Dorrestein P.C."/>
            <person name="Knight R."/>
            <person name="Pevzner P."/>
            <person name="Gerwick W.H."/>
            <person name="Gerwick L."/>
        </authorList>
    </citation>
    <scope>NUCLEOTIDE SEQUENCE</scope>
    <source>
        <strain evidence="4">SIO1C4</strain>
    </source>
</reference>
<evidence type="ECO:0000313" key="4">
    <source>
        <dbReference type="EMBL" id="NER32468.1"/>
    </source>
</evidence>
<evidence type="ECO:0000256" key="2">
    <source>
        <dbReference type="ARBA" id="ARBA00024900"/>
    </source>
</evidence>
<accession>A0A6B3NTE4</accession>
<dbReference type="Pfam" id="PF00080">
    <property type="entry name" value="Sod_Cu"/>
    <property type="match status" value="1"/>
</dbReference>
<dbReference type="AlphaFoldDB" id="A0A6B3NTE4"/>
<gene>
    <name evidence="4" type="ORF">F6J89_33975</name>
</gene>
<dbReference type="InterPro" id="IPR001424">
    <property type="entry name" value="SOD_Cu_Zn_dom"/>
</dbReference>
<evidence type="ECO:0000256" key="1">
    <source>
        <dbReference type="ARBA" id="ARBA00010457"/>
    </source>
</evidence>
<feature type="domain" description="Superoxide dismutase copper/zinc binding" evidence="3">
    <location>
        <begin position="1"/>
        <end position="96"/>
    </location>
</feature>
<dbReference type="GO" id="GO:0005507">
    <property type="term" value="F:copper ion binding"/>
    <property type="evidence" value="ECO:0007669"/>
    <property type="project" value="InterPro"/>
</dbReference>
<proteinExistence type="inferred from homology"/>
<name>A0A6B3NTE4_9CYAN</name>
<dbReference type="InterPro" id="IPR036423">
    <property type="entry name" value="SOD-like_Cu/Zn_dom_sf"/>
</dbReference>
<dbReference type="PROSITE" id="PS00332">
    <property type="entry name" value="SOD_CU_ZN_2"/>
    <property type="match status" value="1"/>
</dbReference>
<organism evidence="4">
    <name type="scientific">Symploca sp. SIO1C4</name>
    <dbReference type="NCBI Taxonomy" id="2607765"/>
    <lineage>
        <taxon>Bacteria</taxon>
        <taxon>Bacillati</taxon>
        <taxon>Cyanobacteriota</taxon>
        <taxon>Cyanophyceae</taxon>
        <taxon>Coleofasciculales</taxon>
        <taxon>Coleofasciculaceae</taxon>
        <taxon>Symploca</taxon>
    </lineage>
</organism>
<comment type="caution">
    <text evidence="4">The sequence shown here is derived from an EMBL/GenBank/DDBJ whole genome shotgun (WGS) entry which is preliminary data.</text>
</comment>
<dbReference type="PANTHER" id="PTHR10003">
    <property type="entry name" value="SUPEROXIDE DISMUTASE CU-ZN -RELATED"/>
    <property type="match status" value="1"/>
</dbReference>
<evidence type="ECO:0000259" key="3">
    <source>
        <dbReference type="Pfam" id="PF00080"/>
    </source>
</evidence>